<keyword evidence="2" id="KW-1185">Reference proteome</keyword>
<accession>A0A0B0NXK1</accession>
<organism evidence="1 2">
    <name type="scientific">Gossypium arboreum</name>
    <name type="common">Tree cotton</name>
    <name type="synonym">Gossypium nanking</name>
    <dbReference type="NCBI Taxonomy" id="29729"/>
    <lineage>
        <taxon>Eukaryota</taxon>
        <taxon>Viridiplantae</taxon>
        <taxon>Streptophyta</taxon>
        <taxon>Embryophyta</taxon>
        <taxon>Tracheophyta</taxon>
        <taxon>Spermatophyta</taxon>
        <taxon>Magnoliopsida</taxon>
        <taxon>eudicotyledons</taxon>
        <taxon>Gunneridae</taxon>
        <taxon>Pentapetalae</taxon>
        <taxon>rosids</taxon>
        <taxon>malvids</taxon>
        <taxon>Malvales</taxon>
        <taxon>Malvaceae</taxon>
        <taxon>Malvoideae</taxon>
        <taxon>Gossypium</taxon>
    </lineage>
</organism>
<dbReference type="Proteomes" id="UP000032142">
    <property type="component" value="Unassembled WGS sequence"/>
</dbReference>
<name>A0A0B0NXK1_GOSAR</name>
<dbReference type="AlphaFoldDB" id="A0A0B0NXK1"/>
<gene>
    <name evidence="1" type="ORF">F383_25495</name>
</gene>
<dbReference type="EMBL" id="KN412449">
    <property type="protein sequence ID" value="KHG19223.1"/>
    <property type="molecule type" value="Genomic_DNA"/>
</dbReference>
<reference evidence="2" key="1">
    <citation type="submission" date="2014-09" db="EMBL/GenBank/DDBJ databases">
        <authorList>
            <person name="Mudge J."/>
            <person name="Ramaraj T."/>
            <person name="Lindquist I.E."/>
            <person name="Bharti A.K."/>
            <person name="Sundararajan A."/>
            <person name="Cameron C.T."/>
            <person name="Woodward J.E."/>
            <person name="May G.D."/>
            <person name="Brubaker C."/>
            <person name="Broadhvest J."/>
            <person name="Wilkins T.A."/>
        </authorList>
    </citation>
    <scope>NUCLEOTIDE SEQUENCE</scope>
    <source>
        <strain evidence="2">cv. AKA8401</strain>
    </source>
</reference>
<proteinExistence type="predicted"/>
<sequence>MCKGVHLVVSELWFSWFSD</sequence>
<evidence type="ECO:0000313" key="2">
    <source>
        <dbReference type="Proteomes" id="UP000032142"/>
    </source>
</evidence>
<protein>
    <submittedName>
        <fullName evidence="1">Uncharacterized protein</fullName>
    </submittedName>
</protein>
<evidence type="ECO:0000313" key="1">
    <source>
        <dbReference type="EMBL" id="KHG19223.1"/>
    </source>
</evidence>